<dbReference type="EMBL" id="JBHSSW010000009">
    <property type="protein sequence ID" value="MFC6198116.1"/>
    <property type="molecule type" value="Genomic_DNA"/>
</dbReference>
<dbReference type="Pfam" id="PF13449">
    <property type="entry name" value="Phytase-like"/>
    <property type="match status" value="1"/>
</dbReference>
<evidence type="ECO:0000313" key="4">
    <source>
        <dbReference type="EMBL" id="MFC6198116.1"/>
    </source>
</evidence>
<keyword evidence="2" id="KW-0732">Signal</keyword>
<dbReference type="Proteomes" id="UP001596303">
    <property type="component" value="Unassembled WGS sequence"/>
</dbReference>
<feature type="chain" id="PRO_5047068637" evidence="2">
    <location>
        <begin position="22"/>
        <end position="359"/>
    </location>
</feature>
<gene>
    <name evidence="4" type="ORF">ACFQDM_08500</name>
</gene>
<evidence type="ECO:0000256" key="2">
    <source>
        <dbReference type="SAM" id="SignalP"/>
    </source>
</evidence>
<proteinExistence type="predicted"/>
<evidence type="ECO:0000256" key="1">
    <source>
        <dbReference type="SAM" id="MobiDB-lite"/>
    </source>
</evidence>
<feature type="domain" description="Phytase-like" evidence="3">
    <location>
        <begin position="91"/>
        <end position="341"/>
    </location>
</feature>
<name>A0ABW1S995_9PROT</name>
<accession>A0ABW1S995</accession>
<evidence type="ECO:0000313" key="5">
    <source>
        <dbReference type="Proteomes" id="UP001596303"/>
    </source>
</evidence>
<dbReference type="InterPro" id="IPR027372">
    <property type="entry name" value="Phytase-like_dom"/>
</dbReference>
<keyword evidence="5" id="KW-1185">Reference proteome</keyword>
<feature type="signal peptide" evidence="2">
    <location>
        <begin position="1"/>
        <end position="21"/>
    </location>
</feature>
<comment type="caution">
    <text evidence="4">The sequence shown here is derived from an EMBL/GenBank/DDBJ whole genome shotgun (WGS) entry which is preliminary data.</text>
</comment>
<protein>
    <submittedName>
        <fullName evidence="4">Esterase-like activity of phytase family protein</fullName>
    </submittedName>
</protein>
<organism evidence="4 5">
    <name type="scientific">Ponticaulis profundi</name>
    <dbReference type="NCBI Taxonomy" id="2665222"/>
    <lineage>
        <taxon>Bacteria</taxon>
        <taxon>Pseudomonadati</taxon>
        <taxon>Pseudomonadota</taxon>
        <taxon>Alphaproteobacteria</taxon>
        <taxon>Hyphomonadales</taxon>
        <taxon>Hyphomonadaceae</taxon>
        <taxon>Ponticaulis</taxon>
    </lineage>
</organism>
<evidence type="ECO:0000259" key="3">
    <source>
        <dbReference type="Pfam" id="PF13449"/>
    </source>
</evidence>
<dbReference type="RefSeq" id="WP_377378044.1">
    <property type="nucleotide sequence ID" value="NZ_JBHSSW010000009.1"/>
</dbReference>
<dbReference type="SUPFAM" id="SSF50956">
    <property type="entry name" value="Thermostable phytase (3-phytase)"/>
    <property type="match status" value="1"/>
</dbReference>
<reference evidence="5" key="1">
    <citation type="journal article" date="2019" name="Int. J. Syst. Evol. Microbiol.">
        <title>The Global Catalogue of Microorganisms (GCM) 10K type strain sequencing project: providing services to taxonomists for standard genome sequencing and annotation.</title>
        <authorList>
            <consortium name="The Broad Institute Genomics Platform"/>
            <consortium name="The Broad Institute Genome Sequencing Center for Infectious Disease"/>
            <person name="Wu L."/>
            <person name="Ma J."/>
        </authorList>
    </citation>
    <scope>NUCLEOTIDE SEQUENCE [LARGE SCALE GENOMIC DNA]</scope>
    <source>
        <strain evidence="5">CGMCC-1.15741</strain>
    </source>
</reference>
<sequence>MPFARPAFALLFAGLGLSACASNEPPPEPAETTADRSSYLEDSCPTDVPYVLPERIDLGVSPVSWGTPDPADYFQPLKPVGLFELTSKDVRVGGLSGLDFLDDDTLVAVSDQGALVWIDIVGDDGQPGTTAYATFLKDEDGQPLDGKRLTDAEGVAWNGETLFISFERTHRVLAYDIEACGAMARGIPYLAFEPTDFLPDRSIKENNGIEGLASFGTDRLILGIETRNGADGMIGVSGPDGSVRFDQGVRAPEIMLLTGLDYISDEAEAGHLYSLFRSYDPIRGNRIALQVSPVDANGEIGPVRRLTLFGTDVTVDNFEGIAVQPVSAQTDRIFVISDDNFSNRQRTLLAVYEYQHDRD</sequence>
<feature type="region of interest" description="Disordered" evidence="1">
    <location>
        <begin position="22"/>
        <end position="41"/>
    </location>
</feature>
<dbReference type="PROSITE" id="PS51257">
    <property type="entry name" value="PROKAR_LIPOPROTEIN"/>
    <property type="match status" value="1"/>
</dbReference>